<sequence>MSDANRDQATQSIWSAASGLLARLEEAGHEAYYVGGCVRDRLLGRPVHDIDIATSARPEQVMALFERTVPTGLQHGTVTVLLEGGLSFEVTTFRVESEYADFRRPKSVQFISDLTEDLRRRDFTINAMAMDRSERVIDPFGGERDLRDRVLRCVGDPAERFAEDALRMLRCIRFSCRYGLAVEERTWNAVLEHAPKLAHVAMERVQAELEKTLEGPDPRRGVRLLARSGLPRHMKEPFGVGEQEWQRLAEDQEAVPDLSRLSSPAARWASLWRLLKAGPEEAQTAMTRLRFSRDKLRSVRAVLDFGREVEGLSRLLDARGTEAGRVKWTEAALRWGRSASAAWLEMAALDASLASDDPTPEDSWNRLLSLAPEWTESVRVWSRESLGIDGLSLAREAGRKPGPWLRETLDRLWLEAALGRIGNTPEALLEAFRRMERSAERRLTEGDER</sequence>
<evidence type="ECO:0000256" key="3">
    <source>
        <dbReference type="ARBA" id="ARBA00022694"/>
    </source>
</evidence>
<accession>A0ABW2V5Z2</accession>
<feature type="domain" description="Poly A polymerase head" evidence="10">
    <location>
        <begin position="31"/>
        <end position="152"/>
    </location>
</feature>
<keyword evidence="7" id="KW-0460">Magnesium</keyword>
<dbReference type="EMBL" id="JBHTGQ010000023">
    <property type="protein sequence ID" value="MFC7750490.1"/>
    <property type="molecule type" value="Genomic_DNA"/>
</dbReference>
<dbReference type="Gene3D" id="1.10.246.80">
    <property type="match status" value="1"/>
</dbReference>
<evidence type="ECO:0000256" key="4">
    <source>
        <dbReference type="ARBA" id="ARBA00022695"/>
    </source>
</evidence>
<comment type="similarity">
    <text evidence="9">Belongs to the tRNA nucleotidyltransferase/poly(A) polymerase family.</text>
</comment>
<gene>
    <name evidence="13" type="ORF">ACFQWB_11205</name>
</gene>
<dbReference type="RefSeq" id="WP_138787911.1">
    <property type="nucleotide sequence ID" value="NZ_JBHTGQ010000023.1"/>
</dbReference>
<dbReference type="Pfam" id="PF13735">
    <property type="entry name" value="tRNA_NucTran2_2"/>
    <property type="match status" value="1"/>
</dbReference>
<dbReference type="SUPFAM" id="SSF81301">
    <property type="entry name" value="Nucleotidyltransferase"/>
    <property type="match status" value="1"/>
</dbReference>
<comment type="caution">
    <text evidence="13">The sequence shown here is derived from an EMBL/GenBank/DDBJ whole genome shotgun (WGS) entry which is preliminary data.</text>
</comment>
<keyword evidence="14" id="KW-1185">Reference proteome</keyword>
<keyword evidence="5" id="KW-0479">Metal-binding</keyword>
<dbReference type="Proteomes" id="UP001596528">
    <property type="component" value="Unassembled WGS sequence"/>
</dbReference>
<protein>
    <submittedName>
        <fullName evidence="13">CCA tRNA nucleotidyltransferase</fullName>
        <ecNumber evidence="13">2.7.7.72</ecNumber>
    </submittedName>
</protein>
<evidence type="ECO:0000259" key="12">
    <source>
        <dbReference type="Pfam" id="PF13735"/>
    </source>
</evidence>
<evidence type="ECO:0000256" key="6">
    <source>
        <dbReference type="ARBA" id="ARBA00022741"/>
    </source>
</evidence>
<evidence type="ECO:0000256" key="7">
    <source>
        <dbReference type="ARBA" id="ARBA00022842"/>
    </source>
</evidence>
<evidence type="ECO:0000256" key="2">
    <source>
        <dbReference type="ARBA" id="ARBA00022679"/>
    </source>
</evidence>
<dbReference type="SUPFAM" id="SSF81891">
    <property type="entry name" value="Poly A polymerase C-terminal region-like"/>
    <property type="match status" value="1"/>
</dbReference>
<dbReference type="Gene3D" id="1.10.3090.10">
    <property type="entry name" value="cca-adding enzyme, domain 2"/>
    <property type="match status" value="1"/>
</dbReference>
<dbReference type="Gene3D" id="3.30.460.10">
    <property type="entry name" value="Beta Polymerase, domain 2"/>
    <property type="match status" value="1"/>
</dbReference>
<name>A0ABW2V5Z2_9BACL</name>
<dbReference type="CDD" id="cd05398">
    <property type="entry name" value="NT_ClassII-CCAase"/>
    <property type="match status" value="1"/>
</dbReference>
<evidence type="ECO:0000256" key="8">
    <source>
        <dbReference type="ARBA" id="ARBA00022884"/>
    </source>
</evidence>
<evidence type="ECO:0000313" key="14">
    <source>
        <dbReference type="Proteomes" id="UP001596528"/>
    </source>
</evidence>
<evidence type="ECO:0000259" key="10">
    <source>
        <dbReference type="Pfam" id="PF01743"/>
    </source>
</evidence>
<dbReference type="Pfam" id="PF01743">
    <property type="entry name" value="PolyA_pol"/>
    <property type="match status" value="1"/>
</dbReference>
<feature type="domain" description="tRNA nucleotidyltransferase/poly(A) polymerase RNA and SrmB- binding" evidence="11">
    <location>
        <begin position="179"/>
        <end position="233"/>
    </location>
</feature>
<evidence type="ECO:0000313" key="13">
    <source>
        <dbReference type="EMBL" id="MFC7750490.1"/>
    </source>
</evidence>
<proteinExistence type="inferred from homology"/>
<comment type="cofactor">
    <cofactor evidence="1">
        <name>Mg(2+)</name>
        <dbReference type="ChEBI" id="CHEBI:18420"/>
    </cofactor>
</comment>
<reference evidence="14" key="1">
    <citation type="journal article" date="2019" name="Int. J. Syst. Evol. Microbiol.">
        <title>The Global Catalogue of Microorganisms (GCM) 10K type strain sequencing project: providing services to taxonomists for standard genome sequencing and annotation.</title>
        <authorList>
            <consortium name="The Broad Institute Genomics Platform"/>
            <consortium name="The Broad Institute Genome Sequencing Center for Infectious Disease"/>
            <person name="Wu L."/>
            <person name="Ma J."/>
        </authorList>
    </citation>
    <scope>NUCLEOTIDE SEQUENCE [LARGE SCALE GENOMIC DNA]</scope>
    <source>
        <strain evidence="14">JCM 18657</strain>
    </source>
</reference>
<evidence type="ECO:0000259" key="11">
    <source>
        <dbReference type="Pfam" id="PF12627"/>
    </source>
</evidence>
<keyword evidence="4 13" id="KW-0548">Nucleotidyltransferase</keyword>
<dbReference type="PANTHER" id="PTHR46173">
    <property type="entry name" value="CCA TRNA NUCLEOTIDYLTRANSFERASE 1, MITOCHONDRIAL"/>
    <property type="match status" value="1"/>
</dbReference>
<keyword evidence="2 9" id="KW-0808">Transferase</keyword>
<dbReference type="EC" id="2.7.7.72" evidence="13"/>
<dbReference type="Pfam" id="PF12627">
    <property type="entry name" value="PolyA_pol_RNAbd"/>
    <property type="match status" value="1"/>
</dbReference>
<dbReference type="GO" id="GO:0004810">
    <property type="term" value="F:CCA tRNA nucleotidyltransferase activity"/>
    <property type="evidence" value="ECO:0007669"/>
    <property type="project" value="UniProtKB-EC"/>
</dbReference>
<keyword evidence="8 9" id="KW-0694">RNA-binding</keyword>
<dbReference type="InterPro" id="IPR050264">
    <property type="entry name" value="Bact_CCA-adding_enz_type3_sf"/>
</dbReference>
<keyword evidence="6" id="KW-0547">Nucleotide-binding</keyword>
<dbReference type="InterPro" id="IPR002646">
    <property type="entry name" value="PolA_pol_head_dom"/>
</dbReference>
<dbReference type="PANTHER" id="PTHR46173:SF1">
    <property type="entry name" value="CCA TRNA NUCLEOTIDYLTRANSFERASE 1, MITOCHONDRIAL"/>
    <property type="match status" value="1"/>
</dbReference>
<organism evidence="13 14">
    <name type="scientific">Paenibacillus thermoaerophilus</name>
    <dbReference type="NCBI Taxonomy" id="1215385"/>
    <lineage>
        <taxon>Bacteria</taxon>
        <taxon>Bacillati</taxon>
        <taxon>Bacillota</taxon>
        <taxon>Bacilli</taxon>
        <taxon>Bacillales</taxon>
        <taxon>Paenibacillaceae</taxon>
        <taxon>Paenibacillus</taxon>
    </lineage>
</organism>
<evidence type="ECO:0000256" key="9">
    <source>
        <dbReference type="RuleBase" id="RU003953"/>
    </source>
</evidence>
<evidence type="ECO:0000256" key="1">
    <source>
        <dbReference type="ARBA" id="ARBA00001946"/>
    </source>
</evidence>
<evidence type="ECO:0000256" key="5">
    <source>
        <dbReference type="ARBA" id="ARBA00022723"/>
    </source>
</evidence>
<feature type="domain" description="CCA-adding enzyme C-terminal" evidence="12">
    <location>
        <begin position="261"/>
        <end position="431"/>
    </location>
</feature>
<dbReference type="InterPro" id="IPR032828">
    <property type="entry name" value="PolyA_RNA-bd"/>
</dbReference>
<dbReference type="InterPro" id="IPR032810">
    <property type="entry name" value="CCA-adding_enz_C"/>
</dbReference>
<dbReference type="NCBIfam" id="NF009814">
    <property type="entry name" value="PRK13299.1"/>
    <property type="match status" value="1"/>
</dbReference>
<keyword evidence="3" id="KW-0819">tRNA processing</keyword>
<dbReference type="InterPro" id="IPR043519">
    <property type="entry name" value="NT_sf"/>
</dbReference>